<gene>
    <name evidence="1" type="ORF">HCAN_0650</name>
</gene>
<evidence type="ECO:0000313" key="2">
    <source>
        <dbReference type="Proteomes" id="UP000007032"/>
    </source>
</evidence>
<protein>
    <submittedName>
        <fullName evidence="1">Uncharacterized protein</fullName>
    </submittedName>
</protein>
<dbReference type="Proteomes" id="UP000007032">
    <property type="component" value="Chromosome"/>
</dbReference>
<evidence type="ECO:0000313" key="1">
    <source>
        <dbReference type="EMBL" id="EES89365.1"/>
    </source>
</evidence>
<reference evidence="1 2" key="1">
    <citation type="journal article" date="2009" name="J. Bacteriol.">
        <title>Genome sequence of the emerging pathogen Helicobacter canadensis.</title>
        <authorList>
            <person name="Loman N.J."/>
            <person name="Snyder L.A."/>
            <person name="Linton J.D."/>
            <person name="Langdon R."/>
            <person name="Lawson A.J."/>
            <person name="Weinstock G.M."/>
            <person name="Wren B.W."/>
            <person name="Pallen M.J."/>
        </authorList>
    </citation>
    <scope>NUCLEOTIDE SEQUENCE [LARGE SCALE GENOMIC DNA]</scope>
    <source>
        <strain evidence="1 2">MIT 98-5491</strain>
    </source>
</reference>
<dbReference type="AlphaFoldDB" id="C5ZZA7"/>
<keyword evidence="2" id="KW-1185">Reference proteome</keyword>
<dbReference type="HOGENOM" id="CLU_2861608_0_0_7"/>
<organism evidence="1 2">
    <name type="scientific">Helicobacter canadensis MIT 98-5491</name>
    <dbReference type="NCBI Taxonomy" id="537970"/>
    <lineage>
        <taxon>Bacteria</taxon>
        <taxon>Pseudomonadati</taxon>
        <taxon>Campylobacterota</taxon>
        <taxon>Epsilonproteobacteria</taxon>
        <taxon>Campylobacterales</taxon>
        <taxon>Helicobacteraceae</taxon>
        <taxon>Helicobacter</taxon>
    </lineage>
</organism>
<dbReference type="RefSeq" id="WP_006655346.1">
    <property type="nucleotide sequence ID" value="NZ_CM000776.2"/>
</dbReference>
<name>C5ZZA7_9HELI</name>
<dbReference type="EMBL" id="CM000776">
    <property type="protein sequence ID" value="EES89365.1"/>
    <property type="molecule type" value="Genomic_DNA"/>
</dbReference>
<dbReference type="STRING" id="537970.HCAN_0650"/>
<sequence>MQIFILNFWRTRVDNVIKTLGLENFDKTNILQERKIQDFFDDELYKLSKEVEFINNNGGGGNNNCF</sequence>
<proteinExistence type="predicted"/>
<accession>C5ZZA7</accession>